<feature type="binding site" evidence="16">
    <location>
        <position position="78"/>
    </location>
    <ligand>
        <name>Zn(2+)</name>
        <dbReference type="ChEBI" id="CHEBI:29105"/>
        <note>catalytic</note>
    </ligand>
</feature>
<keyword evidence="13 14" id="KW-0472">Membrane</keyword>
<feature type="transmembrane region" description="Helical" evidence="14">
    <location>
        <begin position="86"/>
        <end position="104"/>
    </location>
</feature>
<evidence type="ECO:0000256" key="10">
    <source>
        <dbReference type="ARBA" id="ARBA00022989"/>
    </source>
</evidence>
<keyword evidence="4 14" id="KW-0645">Protease</keyword>
<evidence type="ECO:0000256" key="17">
    <source>
        <dbReference type="PROSITE-ProRule" id="PRU00703"/>
    </source>
</evidence>
<keyword evidence="9 14" id="KW-0862">Zinc</keyword>
<comment type="caution">
    <text evidence="19">The sequence shown here is derived from an EMBL/GenBank/DDBJ whole genome shotgun (WGS) entry which is preliminary data.</text>
</comment>
<evidence type="ECO:0000256" key="9">
    <source>
        <dbReference type="ARBA" id="ARBA00022833"/>
    </source>
</evidence>
<dbReference type="InterPro" id="IPR000644">
    <property type="entry name" value="CBS_dom"/>
</dbReference>
<dbReference type="InterPro" id="IPR016483">
    <property type="entry name" value="UCP006404_Pept_M50_CBS"/>
</dbReference>
<protein>
    <recommendedName>
        <fullName evidence="14">Zinc metalloprotease</fullName>
    </recommendedName>
</protein>
<keyword evidence="6 14" id="KW-0479">Metal-binding</keyword>
<dbReference type="AlphaFoldDB" id="A0A849L4T0"/>
<evidence type="ECO:0000256" key="6">
    <source>
        <dbReference type="ARBA" id="ARBA00022723"/>
    </source>
</evidence>
<organism evidence="19 20">
    <name type="scientific">Halovulum dunhuangense</name>
    <dbReference type="NCBI Taxonomy" id="1505036"/>
    <lineage>
        <taxon>Bacteria</taxon>
        <taxon>Pseudomonadati</taxon>
        <taxon>Pseudomonadota</taxon>
        <taxon>Alphaproteobacteria</taxon>
        <taxon>Rhodobacterales</taxon>
        <taxon>Paracoccaceae</taxon>
        <taxon>Halovulum</taxon>
    </lineage>
</organism>
<name>A0A849L4T0_9RHOB</name>
<evidence type="ECO:0000256" key="15">
    <source>
        <dbReference type="PIRSR" id="PIRSR006404-1"/>
    </source>
</evidence>
<evidence type="ECO:0000256" key="1">
    <source>
        <dbReference type="ARBA" id="ARBA00004651"/>
    </source>
</evidence>
<evidence type="ECO:0000259" key="18">
    <source>
        <dbReference type="PROSITE" id="PS51371"/>
    </source>
</evidence>
<evidence type="ECO:0000256" key="16">
    <source>
        <dbReference type="PIRSR" id="PIRSR006404-2"/>
    </source>
</evidence>
<feature type="transmembrane region" description="Helical" evidence="14">
    <location>
        <begin position="150"/>
        <end position="172"/>
    </location>
</feature>
<keyword evidence="11 14" id="KW-0482">Metalloprotease</keyword>
<evidence type="ECO:0000256" key="4">
    <source>
        <dbReference type="ARBA" id="ARBA00022670"/>
    </source>
</evidence>
<keyword evidence="20" id="KW-1185">Reference proteome</keyword>
<dbReference type="InterPro" id="IPR008915">
    <property type="entry name" value="Peptidase_M50"/>
</dbReference>
<dbReference type="GO" id="GO:0006508">
    <property type="term" value="P:proteolysis"/>
    <property type="evidence" value="ECO:0007669"/>
    <property type="project" value="UniProtKB-KW"/>
</dbReference>
<dbReference type="PANTHER" id="PTHR39188">
    <property type="entry name" value="MEMBRANE-ASSOCIATED ZINC METALLOPROTEASE M50B"/>
    <property type="match status" value="1"/>
</dbReference>
<reference evidence="19 20" key="1">
    <citation type="submission" date="2020-05" db="EMBL/GenBank/DDBJ databases">
        <title>Gimesia benthica sp. nov., a novel planctomycete isolated from a deep-sea water sample of the Northwest Indian Ocean.</title>
        <authorList>
            <person name="Wang J."/>
            <person name="Ruan C."/>
            <person name="Song L."/>
            <person name="Zhu Y."/>
            <person name="Li A."/>
            <person name="Zheng X."/>
            <person name="Wang L."/>
            <person name="Lu Z."/>
            <person name="Huang Y."/>
            <person name="Du W."/>
            <person name="Zhou Y."/>
            <person name="Huang L."/>
            <person name="Dai X."/>
        </authorList>
    </citation>
    <scope>NUCLEOTIDE SEQUENCE [LARGE SCALE GENOMIC DNA]</scope>
    <source>
        <strain evidence="19 20">YYQ-30</strain>
    </source>
</reference>
<dbReference type="PANTHER" id="PTHR39188:SF3">
    <property type="entry name" value="STAGE IV SPORULATION PROTEIN FB"/>
    <property type="match status" value="1"/>
</dbReference>
<feature type="transmembrane region" description="Helical" evidence="14">
    <location>
        <begin position="27"/>
        <end position="44"/>
    </location>
</feature>
<evidence type="ECO:0000256" key="2">
    <source>
        <dbReference type="ARBA" id="ARBA00007931"/>
    </source>
</evidence>
<keyword evidence="7" id="KW-0677">Repeat</keyword>
<evidence type="ECO:0000256" key="3">
    <source>
        <dbReference type="ARBA" id="ARBA00022475"/>
    </source>
</evidence>
<comment type="cofactor">
    <cofactor evidence="14 16">
        <name>Zn(2+)</name>
        <dbReference type="ChEBI" id="CHEBI:29105"/>
    </cofactor>
    <text evidence="14 16">Binds 1 zinc ion per subunit.</text>
</comment>
<dbReference type="EMBL" id="JABFBC010000002">
    <property type="protein sequence ID" value="NNU81151.1"/>
    <property type="molecule type" value="Genomic_DNA"/>
</dbReference>
<evidence type="ECO:0000256" key="13">
    <source>
        <dbReference type="ARBA" id="ARBA00023136"/>
    </source>
</evidence>
<evidence type="ECO:0000256" key="14">
    <source>
        <dbReference type="PIRNR" id="PIRNR006404"/>
    </source>
</evidence>
<feature type="transmembrane region" description="Helical" evidence="14">
    <location>
        <begin position="223"/>
        <end position="244"/>
    </location>
</feature>
<keyword evidence="3 14" id="KW-1003">Cell membrane</keyword>
<dbReference type="CDD" id="cd06164">
    <property type="entry name" value="S2P-M50_SpoIVFB_CBS"/>
    <property type="match status" value="1"/>
</dbReference>
<evidence type="ECO:0000313" key="19">
    <source>
        <dbReference type="EMBL" id="NNU81151.1"/>
    </source>
</evidence>
<dbReference type="PROSITE" id="PS51371">
    <property type="entry name" value="CBS"/>
    <property type="match status" value="1"/>
</dbReference>
<evidence type="ECO:0000256" key="5">
    <source>
        <dbReference type="ARBA" id="ARBA00022692"/>
    </source>
</evidence>
<feature type="active site" evidence="15">
    <location>
        <position position="75"/>
    </location>
</feature>
<keyword evidence="5 14" id="KW-0812">Transmembrane</keyword>
<dbReference type="InterPro" id="IPR046342">
    <property type="entry name" value="CBS_dom_sf"/>
</dbReference>
<dbReference type="Gene3D" id="3.10.580.10">
    <property type="entry name" value="CBS-domain"/>
    <property type="match status" value="1"/>
</dbReference>
<feature type="binding site" evidence="16">
    <location>
        <position position="173"/>
    </location>
    <ligand>
        <name>Zn(2+)</name>
        <dbReference type="ChEBI" id="CHEBI:29105"/>
        <note>catalytic</note>
    </ligand>
</feature>
<feature type="binding site" evidence="16">
    <location>
        <position position="74"/>
    </location>
    <ligand>
        <name>Zn(2+)</name>
        <dbReference type="ChEBI" id="CHEBI:29105"/>
        <note>catalytic</note>
    </ligand>
</feature>
<comment type="subcellular location">
    <subcellularLocation>
        <location evidence="1 14">Cell membrane</location>
        <topology evidence="1 14">Multi-pass membrane protein</topology>
    </subcellularLocation>
</comment>
<keyword evidence="12 17" id="KW-0129">CBS domain</keyword>
<evidence type="ECO:0000256" key="7">
    <source>
        <dbReference type="ARBA" id="ARBA00022737"/>
    </source>
</evidence>
<feature type="transmembrane region" description="Helical" evidence="14">
    <location>
        <begin position="193"/>
        <end position="217"/>
    </location>
</feature>
<dbReference type="GO" id="GO:0046872">
    <property type="term" value="F:metal ion binding"/>
    <property type="evidence" value="ECO:0007669"/>
    <property type="project" value="UniProtKB-UniRule"/>
</dbReference>
<accession>A0A849L4T0</accession>
<dbReference type="SUPFAM" id="SSF54631">
    <property type="entry name" value="CBS-domain pair"/>
    <property type="match status" value="1"/>
</dbReference>
<comment type="similarity">
    <text evidence="2 14">Belongs to the peptidase M50B family.</text>
</comment>
<evidence type="ECO:0000256" key="8">
    <source>
        <dbReference type="ARBA" id="ARBA00022801"/>
    </source>
</evidence>
<dbReference type="PIRSF" id="PIRSF006404">
    <property type="entry name" value="UCP006404_Pept_M50_CBS"/>
    <property type="match status" value="1"/>
</dbReference>
<feature type="domain" description="CBS" evidence="18">
    <location>
        <begin position="259"/>
        <end position="316"/>
    </location>
</feature>
<evidence type="ECO:0000256" key="11">
    <source>
        <dbReference type="ARBA" id="ARBA00023049"/>
    </source>
</evidence>
<keyword evidence="10 14" id="KW-1133">Transmembrane helix</keyword>
<dbReference type="Pfam" id="PF00571">
    <property type="entry name" value="CBS"/>
    <property type="match status" value="1"/>
</dbReference>
<gene>
    <name evidence="19" type="ORF">HMH01_11965</name>
</gene>
<dbReference type="Proteomes" id="UP000572377">
    <property type="component" value="Unassembled WGS sequence"/>
</dbReference>
<feature type="transmembrane region" description="Helical" evidence="14">
    <location>
        <begin position="56"/>
        <end position="74"/>
    </location>
</feature>
<feature type="transmembrane region" description="Helical" evidence="14">
    <location>
        <begin position="116"/>
        <end position="138"/>
    </location>
</feature>
<proteinExistence type="inferred from homology"/>
<keyword evidence="8 14" id="KW-0378">Hydrolase</keyword>
<evidence type="ECO:0000256" key="12">
    <source>
        <dbReference type="ARBA" id="ARBA00023122"/>
    </source>
</evidence>
<dbReference type="GO" id="GO:0005886">
    <property type="term" value="C:plasma membrane"/>
    <property type="evidence" value="ECO:0007669"/>
    <property type="project" value="UniProtKB-SubCell"/>
</dbReference>
<dbReference type="GO" id="GO:0008237">
    <property type="term" value="F:metallopeptidase activity"/>
    <property type="evidence" value="ECO:0007669"/>
    <property type="project" value="UniProtKB-UniRule"/>
</dbReference>
<sequence length="388" mass="41690">MRRGGIVAKTGLHFVNLFGLRINLSPSWFLVAALVVWSLSQRYFPDALPGLGRWDYVWIGVLAMLGLFGSLVLHELAHALVARQNGVTVGGITLFLFGGVAELKSEPGTPGAEFRIAAVGPAMSLALALGMAAAAALARRAGLAAPVPALLDYLSLANLVLALFNLLPAFPLDGGRILRAGLWRLRGNPGEATRISGAISQAIAWGLILLGFLSLFAGGSVDALWLILIGFFLATVAASTVRQIEMRVALDGRMVSQFMTRNVITADPRETLREMADRVMLGRAASFVPVVERGRLMGFVDIRLLRGIDREHWDDTHVDDIFVACTEENTVPPDMPSGALLERILAGGPRKYLVARGSRLEGVVTLSDLLHFLGMAETLRSGVPAHCR</sequence>
<dbReference type="Pfam" id="PF02163">
    <property type="entry name" value="Peptidase_M50"/>
    <property type="match status" value="2"/>
</dbReference>
<evidence type="ECO:0000313" key="20">
    <source>
        <dbReference type="Proteomes" id="UP000572377"/>
    </source>
</evidence>